<dbReference type="EMBL" id="VUNE01000005">
    <property type="protein sequence ID" value="MST63112.1"/>
    <property type="molecule type" value="Genomic_DNA"/>
</dbReference>
<dbReference type="AlphaFoldDB" id="A0A6N7XFF8"/>
<organism evidence="2 3">
    <name type="scientific">Peptostreptococcus porci</name>
    <dbReference type="NCBI Taxonomy" id="2652282"/>
    <lineage>
        <taxon>Bacteria</taxon>
        <taxon>Bacillati</taxon>
        <taxon>Bacillota</taxon>
        <taxon>Clostridia</taxon>
        <taxon>Peptostreptococcales</taxon>
        <taxon>Peptostreptococcaceae</taxon>
        <taxon>Peptostreptococcus</taxon>
    </lineage>
</organism>
<dbReference type="Gene3D" id="3.40.50.12090">
    <property type="match status" value="1"/>
</dbReference>
<name>A0A6N7XFF8_9FIRM</name>
<keyword evidence="3" id="KW-1185">Reference proteome</keyword>
<dbReference type="InterPro" id="IPR051922">
    <property type="entry name" value="Bact_Sporulation_Assoc"/>
</dbReference>
<gene>
    <name evidence="2" type="ORF">FYJ71_09210</name>
</gene>
<dbReference type="InterPro" id="IPR007253">
    <property type="entry name" value="Cell_wall-bd_2"/>
</dbReference>
<dbReference type="Gene3D" id="3.90.70.10">
    <property type="entry name" value="Cysteine proteinases"/>
    <property type="match status" value="1"/>
</dbReference>
<reference evidence="2 3" key="1">
    <citation type="submission" date="2019-08" db="EMBL/GenBank/DDBJ databases">
        <title>In-depth cultivation of the pig gut microbiome towards novel bacterial diversity and tailored functional studies.</title>
        <authorList>
            <person name="Wylensek D."/>
            <person name="Hitch T.C.A."/>
            <person name="Clavel T."/>
        </authorList>
    </citation>
    <scope>NUCLEOTIDE SEQUENCE [LARGE SCALE GENOMIC DNA]</scope>
    <source>
        <strain evidence="2 3">WCA-SAB-591-4A-A</strain>
    </source>
</reference>
<dbReference type="InterPro" id="IPR039564">
    <property type="entry name" value="Peptidase_C39-like"/>
</dbReference>
<dbReference type="Proteomes" id="UP000440713">
    <property type="component" value="Unassembled WGS sequence"/>
</dbReference>
<feature type="domain" description="Peptidase C39-like" evidence="1">
    <location>
        <begin position="379"/>
        <end position="524"/>
    </location>
</feature>
<accession>A0A6N7XFF8</accession>
<dbReference type="Pfam" id="PF04122">
    <property type="entry name" value="CW_binding_2"/>
    <property type="match status" value="2"/>
</dbReference>
<proteinExistence type="predicted"/>
<dbReference type="PANTHER" id="PTHR30032">
    <property type="entry name" value="N-ACETYLMURAMOYL-L-ALANINE AMIDASE-RELATED"/>
    <property type="match status" value="1"/>
</dbReference>
<comment type="caution">
    <text evidence="2">The sequence shown here is derived from an EMBL/GenBank/DDBJ whole genome shotgun (WGS) entry which is preliminary data.</text>
</comment>
<protein>
    <recommendedName>
        <fullName evidence="1">Peptidase C39-like domain-containing protein</fullName>
    </recommendedName>
</protein>
<evidence type="ECO:0000259" key="1">
    <source>
        <dbReference type="Pfam" id="PF13529"/>
    </source>
</evidence>
<sequence length="552" mass="62006">MLVNFIRKNFIKGLFLSLTFIVSFCVDSKADISLYRIAGEDRYETASKVNDRYKYNYNSEYAIIVNGVDFRSSLYGSYMASSLRAPLYVINMNQGITQDKAEQLSDIGIKKLYVIGDFPMREFDGNLPFEIKFFSGNSSNGWSDTLELINDEIFNILNFSNKAIDLEEITNSTILIDDSKFPDLLSSIPYTSSLLRTNMMKLGNYKKFYKNSDKNFGVIVGGINSVPKDFKSRAETISLSALNNRGIQDHQYDGRIVFGRISGEDRYKTAVEIANSQKLLMSNRIESAIIVNGTEYPDALASGSVAYFENGVILLTNPQKLDANTKMFLINNGIKKIFIVGGENSVSKKVENELKNLDNTNYVVSNLEEKIILGAKKIDQYEANAPMGCEASSLLMGLHLKGYALNKNIDVFLREMPIAKDNNPNHGFASTPFKYVKGVYQSILPKPMAKWGQNYGNVQDISGASLGKLKQEIRLGNPVVFFGTAEFKSPKYHDYFWGKNAVDNAHVMLMDGYSKGQIHVVDPAFGGKDGYWVDEKKFEQIYGIKKYAVVIR</sequence>
<evidence type="ECO:0000313" key="2">
    <source>
        <dbReference type="EMBL" id="MST63112.1"/>
    </source>
</evidence>
<dbReference type="PANTHER" id="PTHR30032:SF8">
    <property type="entry name" value="GERMINATION-SPECIFIC N-ACETYLMURAMOYL-L-ALANINE AMIDASE"/>
    <property type="match status" value="1"/>
</dbReference>
<dbReference type="Pfam" id="PF13529">
    <property type="entry name" value="Peptidase_C39_2"/>
    <property type="match status" value="1"/>
</dbReference>
<dbReference type="RefSeq" id="WP_154538588.1">
    <property type="nucleotide sequence ID" value="NZ_VUNE01000005.1"/>
</dbReference>
<evidence type="ECO:0000313" key="3">
    <source>
        <dbReference type="Proteomes" id="UP000440713"/>
    </source>
</evidence>